<dbReference type="SUPFAM" id="SSF52025">
    <property type="entry name" value="PA domain"/>
    <property type="match status" value="1"/>
</dbReference>
<keyword evidence="4" id="KW-0967">Endosome</keyword>
<dbReference type="PANTHER" id="PTHR12174:SF103">
    <property type="entry name" value="INTRAMEMBRANE PROTEASE (IMPAS) FAMILY"/>
    <property type="match status" value="1"/>
</dbReference>
<dbReference type="SMART" id="SM00730">
    <property type="entry name" value="PSN"/>
    <property type="match status" value="1"/>
</dbReference>
<keyword evidence="5" id="KW-0378">Hydrolase</keyword>
<dbReference type="Gene3D" id="3.50.30.30">
    <property type="match status" value="1"/>
</dbReference>
<keyword evidence="3 8" id="KW-0812">Transmembrane</keyword>
<dbReference type="InterPro" id="IPR003137">
    <property type="entry name" value="PA_domain"/>
</dbReference>
<dbReference type="GO" id="GO:0030660">
    <property type="term" value="C:Golgi-associated vesicle membrane"/>
    <property type="evidence" value="ECO:0007669"/>
    <property type="project" value="TreeGrafter"/>
</dbReference>
<evidence type="ECO:0000256" key="6">
    <source>
        <dbReference type="ARBA" id="ARBA00022989"/>
    </source>
</evidence>
<dbReference type="InterPro" id="IPR046450">
    <property type="entry name" value="PA_dom_sf"/>
</dbReference>
<gene>
    <name evidence="10" type="ORF">AMON00008_LOCUS28306</name>
</gene>
<dbReference type="EMBL" id="HBNR01040835">
    <property type="protein sequence ID" value="CAE4599494.1"/>
    <property type="molecule type" value="Transcribed_RNA"/>
</dbReference>
<evidence type="ECO:0000256" key="5">
    <source>
        <dbReference type="ARBA" id="ARBA00022801"/>
    </source>
</evidence>
<evidence type="ECO:0000256" key="3">
    <source>
        <dbReference type="ARBA" id="ARBA00022692"/>
    </source>
</evidence>
<dbReference type="GO" id="GO:0098553">
    <property type="term" value="C:lumenal side of endoplasmic reticulum membrane"/>
    <property type="evidence" value="ECO:0007669"/>
    <property type="project" value="TreeGrafter"/>
</dbReference>
<feature type="transmembrane region" description="Helical" evidence="8">
    <location>
        <begin position="193"/>
        <end position="211"/>
    </location>
</feature>
<dbReference type="GO" id="GO:0098554">
    <property type="term" value="C:cytoplasmic side of endoplasmic reticulum membrane"/>
    <property type="evidence" value="ECO:0007669"/>
    <property type="project" value="TreeGrafter"/>
</dbReference>
<evidence type="ECO:0000256" key="8">
    <source>
        <dbReference type="SAM" id="Phobius"/>
    </source>
</evidence>
<feature type="transmembrane region" description="Helical" evidence="8">
    <location>
        <begin position="453"/>
        <end position="471"/>
    </location>
</feature>
<comment type="subcellular location">
    <subcellularLocation>
        <location evidence="1">Endosome membrane</location>
        <topology evidence="1">Multi-pass membrane protein</topology>
    </subcellularLocation>
</comment>
<accession>A0A7S4R2V7</accession>
<protein>
    <recommendedName>
        <fullName evidence="9">PA domain-containing protein</fullName>
    </recommendedName>
</protein>
<comment type="similarity">
    <text evidence="2">Belongs to the peptidase A22B family.</text>
</comment>
<evidence type="ECO:0000256" key="1">
    <source>
        <dbReference type="ARBA" id="ARBA00004337"/>
    </source>
</evidence>
<keyword evidence="6 8" id="KW-1133">Transmembrane helix</keyword>
<feature type="transmembrane region" description="Helical" evidence="8">
    <location>
        <begin position="263"/>
        <end position="287"/>
    </location>
</feature>
<dbReference type="AlphaFoldDB" id="A0A7S4R2V7"/>
<dbReference type="GO" id="GO:0010008">
    <property type="term" value="C:endosome membrane"/>
    <property type="evidence" value="ECO:0007669"/>
    <property type="project" value="UniProtKB-SubCell"/>
</dbReference>
<dbReference type="GO" id="GO:0005765">
    <property type="term" value="C:lysosomal membrane"/>
    <property type="evidence" value="ECO:0007669"/>
    <property type="project" value="TreeGrafter"/>
</dbReference>
<evidence type="ECO:0000256" key="7">
    <source>
        <dbReference type="ARBA" id="ARBA00023136"/>
    </source>
</evidence>
<evidence type="ECO:0000259" key="9">
    <source>
        <dbReference type="Pfam" id="PF02225"/>
    </source>
</evidence>
<dbReference type="InterPro" id="IPR006639">
    <property type="entry name" value="Preselin/SPP"/>
</dbReference>
<evidence type="ECO:0000256" key="2">
    <source>
        <dbReference type="ARBA" id="ARBA00006859"/>
    </source>
</evidence>
<keyword evidence="7 8" id="KW-0472">Membrane</keyword>
<organism evidence="10">
    <name type="scientific">Alexandrium monilatum</name>
    <dbReference type="NCBI Taxonomy" id="311494"/>
    <lineage>
        <taxon>Eukaryota</taxon>
        <taxon>Sar</taxon>
        <taxon>Alveolata</taxon>
        <taxon>Dinophyceae</taxon>
        <taxon>Gonyaulacales</taxon>
        <taxon>Pyrocystaceae</taxon>
        <taxon>Alexandrium</taxon>
    </lineage>
</organism>
<dbReference type="GO" id="GO:0033619">
    <property type="term" value="P:membrane protein proteolysis"/>
    <property type="evidence" value="ECO:0007669"/>
    <property type="project" value="TreeGrafter"/>
</dbReference>
<dbReference type="PANTHER" id="PTHR12174">
    <property type="entry name" value="SIGNAL PEPTIDE PEPTIDASE"/>
    <property type="match status" value="1"/>
</dbReference>
<evidence type="ECO:0000313" key="10">
    <source>
        <dbReference type="EMBL" id="CAE4599494.1"/>
    </source>
</evidence>
<feature type="domain" description="PA" evidence="9">
    <location>
        <begin position="95"/>
        <end position="158"/>
    </location>
</feature>
<evidence type="ECO:0000256" key="4">
    <source>
        <dbReference type="ARBA" id="ARBA00022753"/>
    </source>
</evidence>
<sequence>MPGTPSCTPRGQALTWVAFALAAFGHGACAGEVPFAALGRITSPGSLAGVFPAYFASFSAPDTPPGKLAAWALASDPMGCHSYMLPDNLPGGRPGVAVVRRGNCTFIRKAQLAERAGAEAVIIVSDSDEQMIMGAGNDTDASIGIVTLAVSKSVGDKILAWTRDHSRNDALDDQPLLMSFEIYKPSALNPSELLMILLGTALVAAGAYFSTSDLSTRGTFQQAVAAPQEEVTEVDYELAIGFFVFGSCFLVILYFFMKYLIYLIIFSFCLGGFNTLTAIGSIFLQWVCSSLKTVAVNVPQFGPITQAEILAGVPSLGMVIAWYLLRKSEYGWFFQDVIGAGFLCWLQRTLRLPNIKIASCFLSMMFFFDIFWVFISPLFFQDSVMVHVATGGETHETVPMLLRLPAIGDPFGSDRMLGFGDIALPGLLVSFLRRHDVLSHRSLFSFEGYFGPVLIGYFFGLCATIVALEIMQKGQPALLYLVPGTLGTTVVRALCKRELQYLWDGRACTAGSKAGSRSLHDGRENPSACCPGNDGL</sequence>
<feature type="transmembrane region" description="Helical" evidence="8">
    <location>
        <begin position="357"/>
        <end position="380"/>
    </location>
</feature>
<dbReference type="Pfam" id="PF02225">
    <property type="entry name" value="PA"/>
    <property type="match status" value="1"/>
</dbReference>
<dbReference type="Pfam" id="PF04258">
    <property type="entry name" value="Peptidase_A22B"/>
    <property type="match status" value="1"/>
</dbReference>
<feature type="transmembrane region" description="Helical" evidence="8">
    <location>
        <begin position="238"/>
        <end position="256"/>
    </location>
</feature>
<proteinExistence type="inferred from homology"/>
<feature type="transmembrane region" description="Helical" evidence="8">
    <location>
        <begin position="307"/>
        <end position="325"/>
    </location>
</feature>
<dbReference type="GO" id="GO:0042500">
    <property type="term" value="F:aspartic endopeptidase activity, intramembrane cleaving"/>
    <property type="evidence" value="ECO:0007669"/>
    <property type="project" value="InterPro"/>
</dbReference>
<dbReference type="InterPro" id="IPR007369">
    <property type="entry name" value="Peptidase_A22B_SPP"/>
</dbReference>
<reference evidence="10" key="1">
    <citation type="submission" date="2021-01" db="EMBL/GenBank/DDBJ databases">
        <authorList>
            <person name="Corre E."/>
            <person name="Pelletier E."/>
            <person name="Niang G."/>
            <person name="Scheremetjew M."/>
            <person name="Finn R."/>
            <person name="Kale V."/>
            <person name="Holt S."/>
            <person name="Cochrane G."/>
            <person name="Meng A."/>
            <person name="Brown T."/>
            <person name="Cohen L."/>
        </authorList>
    </citation>
    <scope>NUCLEOTIDE SEQUENCE</scope>
    <source>
        <strain evidence="10">CCMP3105</strain>
    </source>
</reference>
<name>A0A7S4R2V7_9DINO</name>